<dbReference type="Proteomes" id="UP001215712">
    <property type="component" value="Unassembled WGS sequence"/>
</dbReference>
<keyword evidence="2" id="KW-1185">Reference proteome</keyword>
<reference evidence="1" key="1">
    <citation type="journal article" date="2023" name="IMA Fungus">
        <title>Comparative genomic study of the Penicillium genus elucidates a diverse pangenome and 15 lateral gene transfer events.</title>
        <authorList>
            <person name="Petersen C."/>
            <person name="Sorensen T."/>
            <person name="Nielsen M.R."/>
            <person name="Sondergaard T.E."/>
            <person name="Sorensen J.L."/>
            <person name="Fitzpatrick D.A."/>
            <person name="Frisvad J.C."/>
            <person name="Nielsen K.L."/>
        </authorList>
    </citation>
    <scope>NUCLEOTIDE SEQUENCE</scope>
    <source>
        <strain evidence="1">IBT 17514</strain>
    </source>
</reference>
<evidence type="ECO:0000313" key="1">
    <source>
        <dbReference type="EMBL" id="KAJ5741079.1"/>
    </source>
</evidence>
<dbReference type="EMBL" id="JAQJAN010000001">
    <property type="protein sequence ID" value="KAJ5741079.1"/>
    <property type="molecule type" value="Genomic_DNA"/>
</dbReference>
<reference evidence="1" key="2">
    <citation type="submission" date="2023-01" db="EMBL/GenBank/DDBJ databases">
        <authorList>
            <person name="Petersen C."/>
        </authorList>
    </citation>
    <scope>NUCLEOTIDE SEQUENCE</scope>
    <source>
        <strain evidence="1">IBT 17514</strain>
    </source>
</reference>
<comment type="caution">
    <text evidence="1">The sequence shown here is derived from an EMBL/GenBank/DDBJ whole genome shotgun (WGS) entry which is preliminary data.</text>
</comment>
<protein>
    <submittedName>
        <fullName evidence="1">Uncharacterized protein</fullName>
    </submittedName>
</protein>
<proteinExistence type="predicted"/>
<evidence type="ECO:0000313" key="2">
    <source>
        <dbReference type="Proteomes" id="UP001215712"/>
    </source>
</evidence>
<name>A0AAD6HXA1_9EURO</name>
<organism evidence="1 2">
    <name type="scientific">Penicillium malachiteum</name>
    <dbReference type="NCBI Taxonomy" id="1324776"/>
    <lineage>
        <taxon>Eukaryota</taxon>
        <taxon>Fungi</taxon>
        <taxon>Dikarya</taxon>
        <taxon>Ascomycota</taxon>
        <taxon>Pezizomycotina</taxon>
        <taxon>Eurotiomycetes</taxon>
        <taxon>Eurotiomycetidae</taxon>
        <taxon>Eurotiales</taxon>
        <taxon>Aspergillaceae</taxon>
        <taxon>Penicillium</taxon>
    </lineage>
</organism>
<accession>A0AAD6HXA1</accession>
<sequence length="100" mass="11148">MADGAQKARDSLASILSYYQKHVPAEEHPEFVKRISSDEIPIGILKGDIPSEEQGPELQKAIDEALKTQDGIDKLSDAEKSVMTAAAKTSFRRRQAHWDR</sequence>
<gene>
    <name evidence="1" type="ORF">N7493_000951</name>
</gene>
<dbReference type="AlphaFoldDB" id="A0AAD6HXA1"/>